<gene>
    <name evidence="2" type="ORF">GHA01_12570</name>
</gene>
<dbReference type="EMBL" id="BJNN01000077">
    <property type="protein sequence ID" value="GEC63408.1"/>
    <property type="molecule type" value="Genomic_DNA"/>
</dbReference>
<dbReference type="Proteomes" id="UP000319478">
    <property type="component" value="Unassembled WGS sequence"/>
</dbReference>
<reference evidence="2 3" key="1">
    <citation type="submission" date="2019-06" db="EMBL/GenBank/DDBJ databases">
        <title>Whole genome shotgun sequence of Komagataeibacter hansenii NBRC 14820.</title>
        <authorList>
            <person name="Hosoyama A."/>
            <person name="Uohara A."/>
            <person name="Ohji S."/>
            <person name="Ichikawa N."/>
        </authorList>
    </citation>
    <scope>NUCLEOTIDE SEQUENCE [LARGE SCALE GENOMIC DNA]</scope>
    <source>
        <strain evidence="2 3">NBRC 14820</strain>
    </source>
</reference>
<evidence type="ECO:0000256" key="1">
    <source>
        <dbReference type="SAM" id="MobiDB-lite"/>
    </source>
</evidence>
<comment type="caution">
    <text evidence="2">The sequence shown here is derived from an EMBL/GenBank/DDBJ whole genome shotgun (WGS) entry which is preliminary data.</text>
</comment>
<evidence type="ECO:0000313" key="2">
    <source>
        <dbReference type="EMBL" id="GEC63408.1"/>
    </source>
</evidence>
<organism evidence="2 3">
    <name type="scientific">Novacetimonas hansenii</name>
    <name type="common">Komagataeibacter hansenii</name>
    <dbReference type="NCBI Taxonomy" id="436"/>
    <lineage>
        <taxon>Bacteria</taxon>
        <taxon>Pseudomonadati</taxon>
        <taxon>Pseudomonadota</taxon>
        <taxon>Alphaproteobacteria</taxon>
        <taxon>Acetobacterales</taxon>
        <taxon>Acetobacteraceae</taxon>
        <taxon>Novacetimonas</taxon>
    </lineage>
</organism>
<sequence length="52" mass="5927">MHDEAAEDTQHVKNWGNKTGKTLDHWGHDTGNKMDRWGHKTGSDMGKFFTGK</sequence>
<feature type="compositionally biased region" description="Basic and acidic residues" evidence="1">
    <location>
        <begin position="1"/>
        <end position="11"/>
    </location>
</feature>
<evidence type="ECO:0000313" key="3">
    <source>
        <dbReference type="Proteomes" id="UP000319478"/>
    </source>
</evidence>
<feature type="compositionally biased region" description="Basic and acidic residues" evidence="1">
    <location>
        <begin position="21"/>
        <end position="42"/>
    </location>
</feature>
<protein>
    <submittedName>
        <fullName evidence="2">Uncharacterized protein</fullName>
    </submittedName>
</protein>
<name>A0ABQ0SDX9_NOVHA</name>
<feature type="region of interest" description="Disordered" evidence="1">
    <location>
        <begin position="1"/>
        <end position="52"/>
    </location>
</feature>
<keyword evidence="3" id="KW-1185">Reference proteome</keyword>
<proteinExistence type="predicted"/>
<accession>A0ABQ0SDX9</accession>